<dbReference type="InterPro" id="IPR009937">
    <property type="entry name" value="Phage_holin_3_6"/>
</dbReference>
<name>A0ABU2JGQ4_9ACTN</name>
<keyword evidence="3" id="KW-1185">Reference proteome</keyword>
<gene>
    <name evidence="2" type="ORF">RM423_22655</name>
</gene>
<dbReference type="Pfam" id="PF07332">
    <property type="entry name" value="Phage_holin_3_6"/>
    <property type="match status" value="1"/>
</dbReference>
<dbReference type="Proteomes" id="UP001183176">
    <property type="component" value="Unassembled WGS sequence"/>
</dbReference>
<reference evidence="3" key="1">
    <citation type="submission" date="2023-07" db="EMBL/GenBank/DDBJ databases">
        <title>30 novel species of actinomycetes from the DSMZ collection.</title>
        <authorList>
            <person name="Nouioui I."/>
        </authorList>
    </citation>
    <scope>NUCLEOTIDE SEQUENCE [LARGE SCALE GENOMIC DNA]</scope>
    <source>
        <strain evidence="3">DSM 44399</strain>
    </source>
</reference>
<comment type="caution">
    <text evidence="2">The sequence shown here is derived from an EMBL/GenBank/DDBJ whole genome shotgun (WGS) entry which is preliminary data.</text>
</comment>
<feature type="transmembrane region" description="Helical" evidence="1">
    <location>
        <begin position="46"/>
        <end position="68"/>
    </location>
</feature>
<sequence length="130" mass="13180">MTSRQSKASAGDAFKSLSDAVAGLLRQELRRGEAEMREKARLGSRGAVLLAAAGVCGGAAAGTAAVTLVRLLDRVLSPRASALAATACLGVAAGIFASRGFRELRPALPLLPTDTLGSLADDLDASESDN</sequence>
<feature type="transmembrane region" description="Helical" evidence="1">
    <location>
        <begin position="80"/>
        <end position="98"/>
    </location>
</feature>
<keyword evidence="1" id="KW-1133">Transmembrane helix</keyword>
<dbReference type="RefSeq" id="WP_311425317.1">
    <property type="nucleotide sequence ID" value="NZ_JAVREH010000075.1"/>
</dbReference>
<organism evidence="2 3">
    <name type="scientific">Jatrophihabitans lederbergiae</name>
    <dbReference type="NCBI Taxonomy" id="3075547"/>
    <lineage>
        <taxon>Bacteria</taxon>
        <taxon>Bacillati</taxon>
        <taxon>Actinomycetota</taxon>
        <taxon>Actinomycetes</taxon>
        <taxon>Jatrophihabitantales</taxon>
        <taxon>Jatrophihabitantaceae</taxon>
        <taxon>Jatrophihabitans</taxon>
    </lineage>
</organism>
<proteinExistence type="predicted"/>
<keyword evidence="1" id="KW-0812">Transmembrane</keyword>
<protein>
    <submittedName>
        <fullName evidence="2">Phage holin family protein</fullName>
    </submittedName>
</protein>
<keyword evidence="1" id="KW-0472">Membrane</keyword>
<evidence type="ECO:0000313" key="3">
    <source>
        <dbReference type="Proteomes" id="UP001183176"/>
    </source>
</evidence>
<accession>A0ABU2JGQ4</accession>
<evidence type="ECO:0000256" key="1">
    <source>
        <dbReference type="SAM" id="Phobius"/>
    </source>
</evidence>
<dbReference type="EMBL" id="JAVREH010000075">
    <property type="protein sequence ID" value="MDT0264175.1"/>
    <property type="molecule type" value="Genomic_DNA"/>
</dbReference>
<evidence type="ECO:0000313" key="2">
    <source>
        <dbReference type="EMBL" id="MDT0264175.1"/>
    </source>
</evidence>